<keyword evidence="1" id="KW-0479">Metal-binding</keyword>
<evidence type="ECO:0000313" key="5">
    <source>
        <dbReference type="EMBL" id="QHS89533.1"/>
    </source>
</evidence>
<dbReference type="GO" id="GO:0008270">
    <property type="term" value="F:zinc ion binding"/>
    <property type="evidence" value="ECO:0007669"/>
    <property type="project" value="UniProtKB-KW"/>
</dbReference>
<protein>
    <recommendedName>
        <fullName evidence="4">AN1-type domain-containing protein</fullName>
    </recommendedName>
</protein>
<evidence type="ECO:0000259" key="4">
    <source>
        <dbReference type="PROSITE" id="PS51039"/>
    </source>
</evidence>
<proteinExistence type="predicted"/>
<evidence type="ECO:0000256" key="2">
    <source>
        <dbReference type="ARBA" id="ARBA00022771"/>
    </source>
</evidence>
<reference evidence="5" key="1">
    <citation type="journal article" date="2020" name="Nature">
        <title>Giant virus diversity and host interactions through global metagenomics.</title>
        <authorList>
            <person name="Schulz F."/>
            <person name="Roux S."/>
            <person name="Paez-Espino D."/>
            <person name="Jungbluth S."/>
            <person name="Walsh D.A."/>
            <person name="Denef V.J."/>
            <person name="McMahon K.D."/>
            <person name="Konstantinidis K.T."/>
            <person name="Eloe-Fadrosh E.A."/>
            <person name="Kyrpides N.C."/>
            <person name="Woyke T."/>
        </authorList>
    </citation>
    <scope>NUCLEOTIDE SEQUENCE</scope>
    <source>
        <strain evidence="5">GVMAG-M-3300010158-60</strain>
    </source>
</reference>
<evidence type="ECO:0000256" key="3">
    <source>
        <dbReference type="ARBA" id="ARBA00022833"/>
    </source>
</evidence>
<dbReference type="EMBL" id="MN739112">
    <property type="protein sequence ID" value="QHS89533.1"/>
    <property type="molecule type" value="Genomic_DNA"/>
</dbReference>
<dbReference type="SUPFAM" id="SSF118310">
    <property type="entry name" value="AN1-like Zinc finger"/>
    <property type="match status" value="1"/>
</dbReference>
<dbReference type="Gene3D" id="4.10.1110.10">
    <property type="entry name" value="AN1-like Zinc finger"/>
    <property type="match status" value="1"/>
</dbReference>
<feature type="domain" description="AN1-type" evidence="4">
    <location>
        <begin position="1"/>
        <end position="49"/>
    </location>
</feature>
<organism evidence="5">
    <name type="scientific">viral metagenome</name>
    <dbReference type="NCBI Taxonomy" id="1070528"/>
    <lineage>
        <taxon>unclassified sequences</taxon>
        <taxon>metagenomes</taxon>
        <taxon>organismal metagenomes</taxon>
    </lineage>
</organism>
<dbReference type="AlphaFoldDB" id="A0A6C0BDR8"/>
<dbReference type="PROSITE" id="PS51039">
    <property type="entry name" value="ZF_AN1"/>
    <property type="match status" value="1"/>
</dbReference>
<dbReference type="InterPro" id="IPR000058">
    <property type="entry name" value="Znf_AN1"/>
</dbReference>
<evidence type="ECO:0000256" key="1">
    <source>
        <dbReference type="ARBA" id="ARBA00022723"/>
    </source>
</evidence>
<dbReference type="SMART" id="SM00154">
    <property type="entry name" value="ZnF_AN1"/>
    <property type="match status" value="1"/>
</dbReference>
<keyword evidence="2" id="KW-0863">Zinc-finger</keyword>
<dbReference type="InterPro" id="IPR035896">
    <property type="entry name" value="AN1-like_Znf"/>
</dbReference>
<dbReference type="InterPro" id="IPR050652">
    <property type="entry name" value="AN1_A20_ZnFinger"/>
</dbReference>
<dbReference type="PANTHER" id="PTHR10634">
    <property type="entry name" value="AN1-TYPE ZINC FINGER PROTEIN"/>
    <property type="match status" value="1"/>
</dbReference>
<dbReference type="Pfam" id="PF01428">
    <property type="entry name" value="zf-AN1"/>
    <property type="match status" value="1"/>
</dbReference>
<name>A0A6C0BDR8_9ZZZZ</name>
<keyword evidence="3" id="KW-0862">Zinc</keyword>
<accession>A0A6C0BDR8</accession>
<sequence length="69" mass="8027">MEPPSKCQKEGCKKKLTLTSIQCKCKKYFCPTHRYEQEHACEFDYKAEQKANLNRYLSTPIIAAKIEAI</sequence>